<sequence length="302" mass="34117">MKNSQRLLSFNIFIYFLLCIILLPKYIQCYMTTIITHEYYSPESNFTNKTYETQTNGFVSTKGSQTIVRNGKAFILTDINGNFDGCEQPINPMNIANGIAIIQRGGNCTFSVKITRAKQYGASAVIIYDPFHSGLELYNMLHNNSDILSVYVQRPIGSRLFNLAKDIHQWPSYCGNANTGFSYEPVRGFVVTPDGQDHLTLKLNTPPVHSLGDEIKVEFKVQPNWYYNGTRCTNFNPIVFTEDNWQEPQQVDMSFIDYGCCTYAIIATGGGYDWQYQISTFVVYACDGQAGYGCKDKYPCGA</sequence>
<name>A0A814T7W5_9BILA</name>
<dbReference type="AlphaFoldDB" id="A0A814T7W5"/>
<evidence type="ECO:0000313" key="4">
    <source>
        <dbReference type="EMBL" id="CAF1157839.1"/>
    </source>
</evidence>
<dbReference type="EMBL" id="CAJNOH010000303">
    <property type="protein sequence ID" value="CAF0992054.1"/>
    <property type="molecule type" value="Genomic_DNA"/>
</dbReference>
<keyword evidence="1" id="KW-0812">Transmembrane</keyword>
<comment type="caution">
    <text evidence="4">The sequence shown here is derived from an EMBL/GenBank/DDBJ whole genome shotgun (WGS) entry which is preliminary data.</text>
</comment>
<dbReference type="EMBL" id="CAJNOL010000664">
    <property type="protein sequence ID" value="CAF1157839.1"/>
    <property type="molecule type" value="Genomic_DNA"/>
</dbReference>
<gene>
    <name evidence="4" type="ORF">JXQ802_LOCUS22090</name>
    <name evidence="3" type="ORF">PYM288_LOCUS14171</name>
</gene>
<dbReference type="Pfam" id="PF02225">
    <property type="entry name" value="PA"/>
    <property type="match status" value="1"/>
</dbReference>
<proteinExistence type="predicted"/>
<protein>
    <recommendedName>
        <fullName evidence="2">PA domain-containing protein</fullName>
    </recommendedName>
</protein>
<evidence type="ECO:0000313" key="3">
    <source>
        <dbReference type="EMBL" id="CAF0992054.1"/>
    </source>
</evidence>
<keyword evidence="1" id="KW-0472">Membrane</keyword>
<evidence type="ECO:0000259" key="2">
    <source>
        <dbReference type="Pfam" id="PF02225"/>
    </source>
</evidence>
<keyword evidence="1" id="KW-1133">Transmembrane helix</keyword>
<feature type="transmembrane region" description="Helical" evidence="1">
    <location>
        <begin position="7"/>
        <end position="27"/>
    </location>
</feature>
<keyword evidence="5" id="KW-1185">Reference proteome</keyword>
<reference evidence="4" key="1">
    <citation type="submission" date="2021-02" db="EMBL/GenBank/DDBJ databases">
        <authorList>
            <person name="Nowell W R."/>
        </authorList>
    </citation>
    <scope>NUCLEOTIDE SEQUENCE</scope>
</reference>
<dbReference type="InterPro" id="IPR003137">
    <property type="entry name" value="PA_domain"/>
</dbReference>
<evidence type="ECO:0000313" key="5">
    <source>
        <dbReference type="Proteomes" id="UP000663870"/>
    </source>
</evidence>
<dbReference type="Proteomes" id="UP000663870">
    <property type="component" value="Unassembled WGS sequence"/>
</dbReference>
<organism evidence="4 5">
    <name type="scientific">Rotaria sordida</name>
    <dbReference type="NCBI Taxonomy" id="392033"/>
    <lineage>
        <taxon>Eukaryota</taxon>
        <taxon>Metazoa</taxon>
        <taxon>Spiralia</taxon>
        <taxon>Gnathifera</taxon>
        <taxon>Rotifera</taxon>
        <taxon>Eurotatoria</taxon>
        <taxon>Bdelloidea</taxon>
        <taxon>Philodinida</taxon>
        <taxon>Philodinidae</taxon>
        <taxon>Rotaria</taxon>
    </lineage>
</organism>
<feature type="domain" description="PA" evidence="2">
    <location>
        <begin position="83"/>
        <end position="158"/>
    </location>
</feature>
<dbReference type="InterPro" id="IPR046450">
    <property type="entry name" value="PA_dom_sf"/>
</dbReference>
<accession>A0A814T7W5</accession>
<dbReference type="SUPFAM" id="SSF52025">
    <property type="entry name" value="PA domain"/>
    <property type="match status" value="1"/>
</dbReference>
<dbReference type="Gene3D" id="3.50.30.30">
    <property type="match status" value="1"/>
</dbReference>
<evidence type="ECO:0000256" key="1">
    <source>
        <dbReference type="SAM" id="Phobius"/>
    </source>
</evidence>
<dbReference type="Proteomes" id="UP000663854">
    <property type="component" value="Unassembled WGS sequence"/>
</dbReference>